<dbReference type="EMBL" id="JARXRN010000002">
    <property type="protein sequence ID" value="MDH5828913.1"/>
    <property type="molecule type" value="Genomic_DNA"/>
</dbReference>
<accession>A0ABT6JES3</accession>
<dbReference type="Proteomes" id="UP001156831">
    <property type="component" value="Unassembled WGS sequence"/>
</dbReference>
<evidence type="ECO:0000313" key="2">
    <source>
        <dbReference type="Proteomes" id="UP001156831"/>
    </source>
</evidence>
<dbReference type="RefSeq" id="WP_280598800.1">
    <property type="nucleotide sequence ID" value="NZ_JARXRN010000002.1"/>
</dbReference>
<gene>
    <name evidence="1" type="ORF">QFW80_00040</name>
</gene>
<sequence length="183" mass="20483">MTESEALFLRTLEDIERRLGQTDPYEILFIAALIRKLFLDDFPLVDQVNRNHKIKLTFETTLPIELPKDFPAPSFWTVQDGLDPDTAIPGKRRYTTSRDQFFQTVVTIVNDHQYSVREVVLFEANVMGAVHAGSPKTDKEHALKQVDSTIAVGGYASSLRQLQAIARVVLKTLSPLRAAASAA</sequence>
<comment type="caution">
    <text evidence="1">The sequence shown here is derived from an EMBL/GenBank/DDBJ whole genome shotgun (WGS) entry which is preliminary data.</text>
</comment>
<evidence type="ECO:0000313" key="1">
    <source>
        <dbReference type="EMBL" id="MDH5828913.1"/>
    </source>
</evidence>
<name>A0ABT6JES3_9GAMM</name>
<evidence type="ECO:0008006" key="3">
    <source>
        <dbReference type="Google" id="ProtNLM"/>
    </source>
</evidence>
<reference evidence="1 2" key="1">
    <citation type="submission" date="2023-04" db="EMBL/GenBank/DDBJ databases">
        <title>Luteimonas sp. M1R5S18.</title>
        <authorList>
            <person name="Sun J.-Q."/>
        </authorList>
    </citation>
    <scope>NUCLEOTIDE SEQUENCE [LARGE SCALE GENOMIC DNA]</scope>
    <source>
        <strain evidence="1 2">M1R5S18</strain>
    </source>
</reference>
<protein>
    <recommendedName>
        <fullName evidence="3">Site-specific DNA-methyltransferase (adenine-specific)</fullName>
    </recommendedName>
</protein>
<keyword evidence="2" id="KW-1185">Reference proteome</keyword>
<proteinExistence type="predicted"/>
<organism evidence="1 2">
    <name type="scientific">Luteimonas rhizosphaericola</name>
    <dbReference type="NCBI Taxonomy" id="3042024"/>
    <lineage>
        <taxon>Bacteria</taxon>
        <taxon>Pseudomonadati</taxon>
        <taxon>Pseudomonadota</taxon>
        <taxon>Gammaproteobacteria</taxon>
        <taxon>Lysobacterales</taxon>
        <taxon>Lysobacteraceae</taxon>
        <taxon>Luteimonas</taxon>
    </lineage>
</organism>